<evidence type="ECO:0000313" key="8">
    <source>
        <dbReference type="Proteomes" id="UP000309215"/>
    </source>
</evidence>
<keyword evidence="8" id="KW-1185">Reference proteome</keyword>
<name>A0A4V5PMQ3_9BACT</name>
<dbReference type="InterPro" id="IPR027417">
    <property type="entry name" value="P-loop_NTPase"/>
</dbReference>
<dbReference type="PANTHER" id="PTHR43289">
    <property type="entry name" value="MITOGEN-ACTIVATED PROTEIN KINASE KINASE KINASE 20-RELATED"/>
    <property type="match status" value="1"/>
</dbReference>
<dbReference type="Pfam" id="PF13191">
    <property type="entry name" value="AAA_16"/>
    <property type="match status" value="1"/>
</dbReference>
<dbReference type="InterPro" id="IPR008271">
    <property type="entry name" value="Ser/Thr_kinase_AS"/>
</dbReference>
<evidence type="ECO:0000256" key="1">
    <source>
        <dbReference type="ARBA" id="ARBA00022679"/>
    </source>
</evidence>
<dbReference type="EMBL" id="SSMQ01000023">
    <property type="protein sequence ID" value="TKD04985.1"/>
    <property type="molecule type" value="Genomic_DNA"/>
</dbReference>
<dbReference type="RefSeq" id="WP_136930885.1">
    <property type="nucleotide sequence ID" value="NZ_SSMQ01000021.1"/>
</dbReference>
<evidence type="ECO:0000313" key="7">
    <source>
        <dbReference type="EMBL" id="TKD05337.1"/>
    </source>
</evidence>
<evidence type="ECO:0000256" key="4">
    <source>
        <dbReference type="ARBA" id="ARBA00022840"/>
    </source>
</evidence>
<keyword evidence="3 7" id="KW-0418">Kinase</keyword>
<feature type="domain" description="Protein kinase" evidence="5">
    <location>
        <begin position="11"/>
        <end position="269"/>
    </location>
</feature>
<dbReference type="Gene3D" id="3.30.200.20">
    <property type="entry name" value="Phosphorylase Kinase, domain 1"/>
    <property type="match status" value="1"/>
</dbReference>
<evidence type="ECO:0000256" key="3">
    <source>
        <dbReference type="ARBA" id="ARBA00022777"/>
    </source>
</evidence>
<evidence type="ECO:0000313" key="6">
    <source>
        <dbReference type="EMBL" id="TKD04985.1"/>
    </source>
</evidence>
<dbReference type="SMART" id="SM00220">
    <property type="entry name" value="S_TKc"/>
    <property type="match status" value="1"/>
</dbReference>
<dbReference type="PROSITE" id="PS50011">
    <property type="entry name" value="PROTEIN_KINASE_DOM"/>
    <property type="match status" value="1"/>
</dbReference>
<dbReference type="CDD" id="cd14014">
    <property type="entry name" value="STKc_PknB_like"/>
    <property type="match status" value="1"/>
</dbReference>
<organism evidence="7 8">
    <name type="scientific">Polyangium fumosum</name>
    <dbReference type="NCBI Taxonomy" id="889272"/>
    <lineage>
        <taxon>Bacteria</taxon>
        <taxon>Pseudomonadati</taxon>
        <taxon>Myxococcota</taxon>
        <taxon>Polyangia</taxon>
        <taxon>Polyangiales</taxon>
        <taxon>Polyangiaceae</taxon>
        <taxon>Polyangium</taxon>
    </lineage>
</organism>
<gene>
    <name evidence="7" type="ORF">E8A74_21310</name>
    <name evidence="6" type="ORF">E8A74_22220</name>
</gene>
<dbReference type="SUPFAM" id="SSF52540">
    <property type="entry name" value="P-loop containing nucleoside triphosphate hydrolases"/>
    <property type="match status" value="1"/>
</dbReference>
<dbReference type="InterPro" id="IPR041664">
    <property type="entry name" value="AAA_16"/>
</dbReference>
<proteinExistence type="predicted"/>
<sequence>MRPGDIIGERFRVERLAGVGGMGEVYRAEDLQTGHVVAVKLLRASELSNSERLAQEARVLEALGHPHIVRYVDHGVAPTGAPWLAMEWLEGESLAARLGRQGLRLEECITLAVRVADALATAHARGVVHRDIKPSNLFLERGEIERVKVLDFGVARDRGRGRLTLTGTIVGTPGYMAPEQARADKAGVDARADVFSLGAVLFECLTGQPAFDGEHAFAILASLLLAEAPRVRDLRPDVPQALDDLVSSMLSKDVASRPSDAGAALRALVALGPVEGNATPVQTASAEVITDSERQLLSIVAALPPSLPDGKEAPSRFLPRDRIAAIEQEIAKLGARVEEIDGGALLLGLVGRGNPTDQAARAARAALRLRALAPEARIVLVTGREETSHGLALGSISKRAAALLDLGEEAGAVRIDASTQALLDVRFDVSAGADGIFLRGEREVGSGTRTLLGKPSPYLGRERELRSVRDFLEEGLDEGKPRVAVVLGLPGMGKSRLRHELVEQLRRGAVEPAIAIGRGDPIGAGSAFSILGSAIRTMAQIGIGEPVASRRLKLEALVATYVEGDDRARVTAFLGEMVGAPAGDERPDLRAARQNATLMADRIREAWIDFVEALSVVRPLVVVLEDLHWGDRASIKLVDAALAVQGERRFAVLALARPELHDLFPKIWADRELLEVRLGELGRRAAERLVQHFLGEVMCEEEIQRLVDRAAGNAFYLEELIRAVAEGRGRDLPETVLGMVEARLLSLEPEARRVLRAASVFGQSFWWGGVAALIGDASLPNGRVGLLDRLCERELIVRRRETRFLGEEEYAFRHALVREGSYAMLTERDRRRGHALAAEWLLASGETDPTILADHFESSGDMERSAEFFAAAAELALSAGDFSAAVSFTDRGLVANPRADIVAQLRAIRADAWNWTSSSAKAYEAAMEALESARSGSKEYGRALGAALGSALLLRKKDALDALMGELYRIEPAEDAIPALSFAYSSAIISQLVMGERAMAERFLRRMEQVVGPLLARDPSVAGRFGYARGYWHRYAEQDPYTALGIEREAIANFMVSGDRRFLPLLRAHVGLDLVLLGAYDEAEREFELALAIASADSVSALLAGCFRAGLLVERGALDEAITLGTTVADEAATHSEGVISVSVQYFILEAHLRRGDLDAARRLLTAVAPLVELLPLGRIWALAGHAALELAEGRPASAVELTESALAQTAEIGMRHTSAHARIVLTRAEALWAVDKHGEARATIEDARADLLARAARIADPAYARTFLEAVPLHMRILDLWKAWSGV</sequence>
<protein>
    <submittedName>
        <fullName evidence="7">Serine/threonine-protein kinase PknK</fullName>
    </submittedName>
</protein>
<dbReference type="GO" id="GO:0005524">
    <property type="term" value="F:ATP binding"/>
    <property type="evidence" value="ECO:0007669"/>
    <property type="project" value="UniProtKB-KW"/>
</dbReference>
<dbReference type="InterPro" id="IPR011990">
    <property type="entry name" value="TPR-like_helical_dom_sf"/>
</dbReference>
<keyword evidence="1" id="KW-0808">Transferase</keyword>
<evidence type="ECO:0000256" key="2">
    <source>
        <dbReference type="ARBA" id="ARBA00022741"/>
    </source>
</evidence>
<dbReference type="InterPro" id="IPR011009">
    <property type="entry name" value="Kinase-like_dom_sf"/>
</dbReference>
<dbReference type="Proteomes" id="UP000309215">
    <property type="component" value="Unassembled WGS sequence"/>
</dbReference>
<dbReference type="SUPFAM" id="SSF48452">
    <property type="entry name" value="TPR-like"/>
    <property type="match status" value="2"/>
</dbReference>
<dbReference type="Pfam" id="PF00069">
    <property type="entry name" value="Pkinase"/>
    <property type="match status" value="1"/>
</dbReference>
<reference evidence="7 8" key="1">
    <citation type="submission" date="2019-04" db="EMBL/GenBank/DDBJ databases">
        <authorList>
            <person name="Li Y."/>
            <person name="Wang J."/>
        </authorList>
    </citation>
    <scope>NUCLEOTIDE SEQUENCE [LARGE SCALE GENOMIC DNA]</scope>
    <source>
        <strain evidence="7 8">DSM 14668</strain>
    </source>
</reference>
<dbReference type="PROSITE" id="PS00108">
    <property type="entry name" value="PROTEIN_KINASE_ST"/>
    <property type="match status" value="1"/>
</dbReference>
<accession>A0A4V5PMQ3</accession>
<dbReference type="GO" id="GO:0004674">
    <property type="term" value="F:protein serine/threonine kinase activity"/>
    <property type="evidence" value="ECO:0007669"/>
    <property type="project" value="TreeGrafter"/>
</dbReference>
<keyword evidence="2" id="KW-0547">Nucleotide-binding</keyword>
<dbReference type="OrthoDB" id="5481242at2"/>
<dbReference type="EMBL" id="SSMQ01000021">
    <property type="protein sequence ID" value="TKD05337.1"/>
    <property type="molecule type" value="Genomic_DNA"/>
</dbReference>
<keyword evidence="4" id="KW-0067">ATP-binding</keyword>
<dbReference type="Gene3D" id="1.25.40.10">
    <property type="entry name" value="Tetratricopeptide repeat domain"/>
    <property type="match status" value="1"/>
</dbReference>
<dbReference type="PANTHER" id="PTHR43289:SF6">
    <property type="entry name" value="SERINE_THREONINE-PROTEIN KINASE NEKL-3"/>
    <property type="match status" value="1"/>
</dbReference>
<comment type="caution">
    <text evidence="7">The sequence shown here is derived from an EMBL/GenBank/DDBJ whole genome shotgun (WGS) entry which is preliminary data.</text>
</comment>
<dbReference type="Gene3D" id="1.10.510.10">
    <property type="entry name" value="Transferase(Phosphotransferase) domain 1"/>
    <property type="match status" value="1"/>
</dbReference>
<dbReference type="Gene3D" id="3.40.50.300">
    <property type="entry name" value="P-loop containing nucleotide triphosphate hydrolases"/>
    <property type="match status" value="1"/>
</dbReference>
<dbReference type="SUPFAM" id="SSF56112">
    <property type="entry name" value="Protein kinase-like (PK-like)"/>
    <property type="match status" value="1"/>
</dbReference>
<dbReference type="InterPro" id="IPR000719">
    <property type="entry name" value="Prot_kinase_dom"/>
</dbReference>
<evidence type="ECO:0000259" key="5">
    <source>
        <dbReference type="PROSITE" id="PS50011"/>
    </source>
</evidence>